<proteinExistence type="predicted"/>
<dbReference type="Proteomes" id="UP001165489">
    <property type="component" value="Unassembled WGS sequence"/>
</dbReference>
<dbReference type="GO" id="GO:0008483">
    <property type="term" value="F:transaminase activity"/>
    <property type="evidence" value="ECO:0007669"/>
    <property type="project" value="UniProtKB-KW"/>
</dbReference>
<dbReference type="PANTHER" id="PTHR13693">
    <property type="entry name" value="CLASS II AMINOTRANSFERASE/8-AMINO-7-OXONONANOATE SYNTHASE"/>
    <property type="match status" value="1"/>
</dbReference>
<evidence type="ECO:0000313" key="4">
    <source>
        <dbReference type="EMBL" id="MCH7411801.1"/>
    </source>
</evidence>
<reference evidence="4" key="1">
    <citation type="submission" date="2022-03" db="EMBL/GenBank/DDBJ databases">
        <title>De novo assembled genomes of Belliella spp. (Cyclobacteriaceae) strains.</title>
        <authorList>
            <person name="Szabo A."/>
            <person name="Korponai K."/>
            <person name="Felfoldi T."/>
        </authorList>
    </citation>
    <scope>NUCLEOTIDE SEQUENCE</scope>
    <source>
        <strain evidence="4">DSM 111904</strain>
    </source>
</reference>
<keyword evidence="2" id="KW-0808">Transferase</keyword>
<dbReference type="InterPro" id="IPR015421">
    <property type="entry name" value="PyrdxlP-dep_Trfase_major"/>
</dbReference>
<dbReference type="Gene3D" id="3.40.640.10">
    <property type="entry name" value="Type I PLP-dependent aspartate aminotransferase-like (Major domain)"/>
    <property type="match status" value="1"/>
</dbReference>
<name>A0ABS9V5U8_9BACT</name>
<dbReference type="InterPro" id="IPR015424">
    <property type="entry name" value="PyrdxlP-dep_Trfase"/>
</dbReference>
<evidence type="ECO:0000313" key="5">
    <source>
        <dbReference type="Proteomes" id="UP001165489"/>
    </source>
</evidence>
<dbReference type="RefSeq" id="WP_241350224.1">
    <property type="nucleotide sequence ID" value="NZ_JAKZGP010000123.1"/>
</dbReference>
<dbReference type="InterPro" id="IPR015422">
    <property type="entry name" value="PyrdxlP-dep_Trfase_small"/>
</dbReference>
<dbReference type="SUPFAM" id="SSF53383">
    <property type="entry name" value="PLP-dependent transferases"/>
    <property type="match status" value="1"/>
</dbReference>
<dbReference type="Gene3D" id="3.90.1150.10">
    <property type="entry name" value="Aspartate Aminotransferase, domain 1"/>
    <property type="match status" value="1"/>
</dbReference>
<evidence type="ECO:0000259" key="3">
    <source>
        <dbReference type="Pfam" id="PF00155"/>
    </source>
</evidence>
<protein>
    <submittedName>
        <fullName evidence="4">Aminotransferase class I/II-fold pyridoxal phosphate-dependent enzyme</fullName>
    </submittedName>
</protein>
<accession>A0ABS9V5U8</accession>
<evidence type="ECO:0000256" key="2">
    <source>
        <dbReference type="ARBA" id="ARBA00022679"/>
    </source>
</evidence>
<dbReference type="InterPro" id="IPR050087">
    <property type="entry name" value="AON_synthase_class-II"/>
</dbReference>
<sequence>MNPIFHHHKIDRTVWAGGQECLFFSGTSYLGMSASEDFAALVSMGLKQYGVNHGLSRSNNLRLSIYEEFESFVAKHAGAEKALVYSSGYLAGQATSSLIAQDMDAIFVAPSTHPAILPHGNSHHVYGTIAEWRQDCLDYASNHSGKNIAILANALDALKPEIYDFAWVESLPDTNRYTLLIDDSHAFGVMGGDIYGSYSTWKHLPVELIVSGSMGKGLSIPAGIVLGSASFIDRMEMHAMYRGASPPPPAFLWAFLNAQSLYKGQFRKLQHNIKFFKSLIHDIKIHSGDWYLPIFRLLDEEHVKSLQQHKIVFSSFAYPTDNDPVVSRIVISGWHEEGDLMDLKDALLARGE</sequence>
<comment type="cofactor">
    <cofactor evidence="1">
        <name>pyridoxal 5'-phosphate</name>
        <dbReference type="ChEBI" id="CHEBI:597326"/>
    </cofactor>
</comment>
<feature type="domain" description="Aminotransferase class I/classII large" evidence="3">
    <location>
        <begin position="59"/>
        <end position="283"/>
    </location>
</feature>
<keyword evidence="4" id="KW-0032">Aminotransferase</keyword>
<evidence type="ECO:0000256" key="1">
    <source>
        <dbReference type="ARBA" id="ARBA00001933"/>
    </source>
</evidence>
<keyword evidence="5" id="KW-1185">Reference proteome</keyword>
<dbReference type="InterPro" id="IPR004839">
    <property type="entry name" value="Aminotransferase_I/II_large"/>
</dbReference>
<comment type="caution">
    <text evidence="4">The sequence shown here is derived from an EMBL/GenBank/DDBJ whole genome shotgun (WGS) entry which is preliminary data.</text>
</comment>
<dbReference type="EMBL" id="JAKZGP010000123">
    <property type="protein sequence ID" value="MCH7411801.1"/>
    <property type="molecule type" value="Genomic_DNA"/>
</dbReference>
<gene>
    <name evidence="4" type="ORF">MM239_20610</name>
</gene>
<dbReference type="Pfam" id="PF00155">
    <property type="entry name" value="Aminotran_1_2"/>
    <property type="match status" value="1"/>
</dbReference>
<organism evidence="4 5">
    <name type="scientific">Belliella filtrata</name>
    <dbReference type="NCBI Taxonomy" id="2923435"/>
    <lineage>
        <taxon>Bacteria</taxon>
        <taxon>Pseudomonadati</taxon>
        <taxon>Bacteroidota</taxon>
        <taxon>Cytophagia</taxon>
        <taxon>Cytophagales</taxon>
        <taxon>Cyclobacteriaceae</taxon>
        <taxon>Belliella</taxon>
    </lineage>
</organism>